<reference evidence="3" key="1">
    <citation type="journal article" date="2007" name="Science">
        <title>The Fusarium graminearum genome reveals a link between localized polymorphism and pathogen specialization.</title>
        <authorList>
            <person name="Cuomo C.A."/>
            <person name="Gueldener U."/>
            <person name="Xu J.-R."/>
            <person name="Trail F."/>
            <person name="Turgeon B.G."/>
            <person name="Di Pietro A."/>
            <person name="Walton J.D."/>
            <person name="Ma L.-J."/>
            <person name="Baker S.E."/>
            <person name="Rep M."/>
            <person name="Adam G."/>
            <person name="Antoniw J."/>
            <person name="Baldwin T."/>
            <person name="Calvo S.E."/>
            <person name="Chang Y.-L."/>
            <person name="DeCaprio D."/>
            <person name="Gale L.R."/>
            <person name="Gnerre S."/>
            <person name="Goswami R.S."/>
            <person name="Hammond-Kosack K."/>
            <person name="Harris L.J."/>
            <person name="Hilburn K."/>
            <person name="Kennell J.C."/>
            <person name="Kroken S."/>
            <person name="Magnuson J.K."/>
            <person name="Mannhaupt G."/>
            <person name="Mauceli E.W."/>
            <person name="Mewes H.-W."/>
            <person name="Mitterbauer R."/>
            <person name="Muehlbauer G."/>
            <person name="Muensterkoetter M."/>
            <person name="Nelson D."/>
            <person name="O'Donnell K."/>
            <person name="Ouellet T."/>
            <person name="Qi W."/>
            <person name="Quesneville H."/>
            <person name="Roncero M.I.G."/>
            <person name="Seong K.-Y."/>
            <person name="Tetko I.V."/>
            <person name="Urban M."/>
            <person name="Waalwijk C."/>
            <person name="Ward T.J."/>
            <person name="Yao J."/>
            <person name="Birren B.W."/>
            <person name="Kistler H.C."/>
        </authorList>
    </citation>
    <scope>NUCLEOTIDE SEQUENCE [LARGE SCALE GENOMIC DNA]</scope>
    <source>
        <strain evidence="3">PH-1 / ATCC MYA-4620 / FGSC 9075 / NRRL 31084</strain>
    </source>
</reference>
<reference evidence="3" key="2">
    <citation type="journal article" date="2010" name="Nature">
        <title>Comparative genomics reveals mobile pathogenicity chromosomes in Fusarium.</title>
        <authorList>
            <person name="Ma L.J."/>
            <person name="van der Does H.C."/>
            <person name="Borkovich K.A."/>
            <person name="Coleman J.J."/>
            <person name="Daboussi M.J."/>
            <person name="Di Pietro A."/>
            <person name="Dufresne M."/>
            <person name="Freitag M."/>
            <person name="Grabherr M."/>
            <person name="Henrissat B."/>
            <person name="Houterman P.M."/>
            <person name="Kang S."/>
            <person name="Shim W.B."/>
            <person name="Woloshuk C."/>
            <person name="Xie X."/>
            <person name="Xu J.R."/>
            <person name="Antoniw J."/>
            <person name="Baker S.E."/>
            <person name="Bluhm B.H."/>
            <person name="Breakspear A."/>
            <person name="Brown D.W."/>
            <person name="Butchko R.A."/>
            <person name="Chapman S."/>
            <person name="Coulson R."/>
            <person name="Coutinho P.M."/>
            <person name="Danchin E.G."/>
            <person name="Diener A."/>
            <person name="Gale L.R."/>
            <person name="Gardiner D.M."/>
            <person name="Goff S."/>
            <person name="Hammond-Kosack K.E."/>
            <person name="Hilburn K."/>
            <person name="Hua-Van A."/>
            <person name="Jonkers W."/>
            <person name="Kazan K."/>
            <person name="Kodira C.D."/>
            <person name="Koehrsen M."/>
            <person name="Kumar L."/>
            <person name="Lee Y.H."/>
            <person name="Li L."/>
            <person name="Manners J.M."/>
            <person name="Miranda-Saavedra D."/>
            <person name="Mukherjee M."/>
            <person name="Park G."/>
            <person name="Park J."/>
            <person name="Park S.Y."/>
            <person name="Proctor R.H."/>
            <person name="Regev A."/>
            <person name="Ruiz-Roldan M.C."/>
            <person name="Sain D."/>
            <person name="Sakthikumar S."/>
            <person name="Sykes S."/>
            <person name="Schwartz D.C."/>
            <person name="Turgeon B.G."/>
            <person name="Wapinski I."/>
            <person name="Yoder O."/>
            <person name="Young S."/>
            <person name="Zeng Q."/>
            <person name="Zhou S."/>
            <person name="Galagan J."/>
            <person name="Cuomo C.A."/>
            <person name="Kistler H.C."/>
            <person name="Rep M."/>
        </authorList>
    </citation>
    <scope>GENOME REANNOTATION</scope>
    <source>
        <strain evidence="3">PH-1 / ATCC MYA-4620 / FGSC 9075 / NRRL 31084</strain>
    </source>
</reference>
<evidence type="ECO:0000259" key="2">
    <source>
        <dbReference type="Pfam" id="PF24864"/>
    </source>
</evidence>
<dbReference type="AlphaFoldDB" id="I1S1X6"/>
<dbReference type="HOGENOM" id="CLU_894408_0_0_1"/>
<feature type="region of interest" description="Disordered" evidence="1">
    <location>
        <begin position="351"/>
        <end position="381"/>
    </location>
</feature>
<gene>
    <name evidence="3" type="primary">FG10754.1</name>
</gene>
<organism evidence="3">
    <name type="scientific">Gibberella zeae (strain ATCC MYA-4620 / CBS 123657 / FGSC 9075 / NRRL 31084 / PH-1)</name>
    <name type="common">Wheat head blight fungus</name>
    <name type="synonym">Fusarium graminearum</name>
    <dbReference type="NCBI Taxonomy" id="229533"/>
    <lineage>
        <taxon>Eukaryota</taxon>
        <taxon>Fungi</taxon>
        <taxon>Dikarya</taxon>
        <taxon>Ascomycota</taxon>
        <taxon>Pezizomycotina</taxon>
        <taxon>Sordariomycetes</taxon>
        <taxon>Hypocreomycetidae</taxon>
        <taxon>Hypocreales</taxon>
        <taxon>Nectriaceae</taxon>
        <taxon>Fusarium</taxon>
    </lineage>
</organism>
<dbReference type="Pfam" id="PF24864">
    <property type="entry name" value="DUF7730"/>
    <property type="match status" value="1"/>
</dbReference>
<name>I1S1X6_GIBZE</name>
<evidence type="ECO:0000256" key="1">
    <source>
        <dbReference type="SAM" id="MobiDB-lite"/>
    </source>
</evidence>
<feature type="domain" description="DUF7730" evidence="2">
    <location>
        <begin position="101"/>
        <end position="211"/>
    </location>
</feature>
<dbReference type="OrthoDB" id="4757095at2759"/>
<dbReference type="PANTHER" id="PTHR38790">
    <property type="entry name" value="2EXR DOMAIN-CONTAINING PROTEIN-RELATED"/>
    <property type="match status" value="1"/>
</dbReference>
<dbReference type="KEGG" id="fgr:FGSG_10754"/>
<dbReference type="RefSeq" id="XP_011325652.1">
    <property type="nucleotide sequence ID" value="XM_011327350.1"/>
</dbReference>
<proteinExistence type="predicted"/>
<feature type="region of interest" description="Disordered" evidence="1">
    <location>
        <begin position="20"/>
        <end position="39"/>
    </location>
</feature>
<accession>I1S1X6</accession>
<dbReference type="EMBL" id="HG970334">
    <property type="status" value="NOT_ANNOTATED_CDS"/>
    <property type="molecule type" value="Genomic_DNA"/>
</dbReference>
<protein>
    <recommendedName>
        <fullName evidence="2">DUF7730 domain-containing protein</fullName>
    </recommendedName>
</protein>
<dbReference type="EnsemblFungi" id="CEF86485">
    <property type="protein sequence ID" value="CEF86485"/>
    <property type="gene ID" value="FGRRES_10754"/>
</dbReference>
<reference evidence="3" key="3">
    <citation type="submission" date="2017-01" db="UniProtKB">
        <authorList>
            <consortium name="EnsemblFungi"/>
        </authorList>
    </citation>
    <scope>IDENTIFICATION</scope>
    <source>
        <strain evidence="3">PH-1 / ATCC MYA-4620 / FGSC 9075 / NRRL 31084</strain>
    </source>
</reference>
<evidence type="ECO:0000313" key="3">
    <source>
        <dbReference type="EnsemblFungi" id="CEF86485"/>
    </source>
</evidence>
<dbReference type="InterPro" id="IPR056632">
    <property type="entry name" value="DUF7730"/>
</dbReference>
<sequence length="381" mass="43941">MIETARGLIQRLGWNRNITIGPPQYVDDGDEEDDSGKRNGWDGFNNFSSLLNIAFGQLRSRLELSFPPFIMFRRRRRSDTPPPTPAEQFRRDAKFTLPAATQGQSRLLTLPAEIQRIIFTELLGDKFVHVHLRHKDDKYEREGAPSKVSRWIHCVCLRERNAIPHYHDEKNHKWCFLSINILRTCQLAYLQSLPVLYQTNTLAFRCAKDATLFESLFVHFSSLIQSVDLYCTDCGCFGENLCRRQCHSDRRWRMNTCKFDSYYQLFLNSTSSSAKIRTLRLYFENDDSSSFHHRIKALVFSSIQPDAQIQIFVPGEFDKRADETIKLEAPPTKRDRVTVITHAKDLISGCRREMSDEEAEQHADGNVGRAVDSNPGDEGLA</sequence>